<feature type="transmembrane region" description="Helical" evidence="1">
    <location>
        <begin position="62"/>
        <end position="82"/>
    </location>
</feature>
<evidence type="ECO:0000313" key="3">
    <source>
        <dbReference type="Proteomes" id="UP000238949"/>
    </source>
</evidence>
<name>A0A2S9VGM4_9ALTE</name>
<proteinExistence type="predicted"/>
<protein>
    <submittedName>
        <fullName evidence="2">Uncharacterized protein</fullName>
    </submittedName>
</protein>
<gene>
    <name evidence="2" type="ORF">C6Y40_00290</name>
</gene>
<keyword evidence="3" id="KW-1185">Reference proteome</keyword>
<keyword evidence="1" id="KW-0812">Transmembrane</keyword>
<dbReference type="SUPFAM" id="SSF81901">
    <property type="entry name" value="HCP-like"/>
    <property type="match status" value="1"/>
</dbReference>
<feature type="transmembrane region" description="Helical" evidence="1">
    <location>
        <begin position="89"/>
        <end position="111"/>
    </location>
</feature>
<dbReference type="Proteomes" id="UP000238949">
    <property type="component" value="Unassembled WGS sequence"/>
</dbReference>
<feature type="transmembrane region" description="Helical" evidence="1">
    <location>
        <begin position="37"/>
        <end position="56"/>
    </location>
</feature>
<reference evidence="3" key="1">
    <citation type="journal article" date="2020" name="Int. J. Syst. Evol. Microbiol.">
        <title>Alteromonas alba sp. nov., a marine bacterium isolated from the seawater of the West Pacific Ocean.</title>
        <authorList>
            <person name="Sun C."/>
            <person name="Wu Y.-H."/>
            <person name="Xamxidin M."/>
            <person name="Cheng H."/>
            <person name="Xu X.-W."/>
        </authorList>
    </citation>
    <scope>NUCLEOTIDE SEQUENCE [LARGE SCALE GENOMIC DNA]</scope>
    <source>
        <strain evidence="3">190</strain>
    </source>
</reference>
<feature type="transmembrane region" description="Helical" evidence="1">
    <location>
        <begin position="117"/>
        <end position="137"/>
    </location>
</feature>
<evidence type="ECO:0000313" key="2">
    <source>
        <dbReference type="EMBL" id="PRO75574.1"/>
    </source>
</evidence>
<dbReference type="AlphaFoldDB" id="A0A2S9VGM4"/>
<comment type="caution">
    <text evidence="2">The sequence shown here is derived from an EMBL/GenBank/DDBJ whole genome shotgun (WGS) entry which is preliminary data.</text>
</comment>
<sequence length="370" mass="41602">MSKIIELNDIWNTAVQVNQQEIDAVEAKLNGQHGLKAALAVAFWSVPILVLWYWLYLYDDRFAPVMLALSGAAIGIVVRFYGRGYQLSFAVMAFLAHLVVVVAAFMFGLSLGEGQSVRAFIIVGLYGAGAWSAAYIGRLTIPFEQHRAFYVLTEETPHNSSRRLRNRWFITTPLALLGCCLTLTACLIVLTGFEVFRASQSHHESRMAEREAFETRAIDVTSAHLDTLPTDEAMRHAFAYFAGRLANKSGHRYTRYPKSDYKAKRVLTYLSEERGNVRAKFILGRLTYNENGLSLIQQAADEGDIYAKIHVASEFGCYGEPDKAIQLLNMLAKTTNDKSAQDEIYSVLSVGFEQICAEYRIPDFAQMYIR</sequence>
<accession>A0A2S9VGM4</accession>
<evidence type="ECO:0000256" key="1">
    <source>
        <dbReference type="SAM" id="Phobius"/>
    </source>
</evidence>
<dbReference type="EMBL" id="PVNP01000003">
    <property type="protein sequence ID" value="PRO75574.1"/>
    <property type="molecule type" value="Genomic_DNA"/>
</dbReference>
<feature type="transmembrane region" description="Helical" evidence="1">
    <location>
        <begin position="168"/>
        <end position="193"/>
    </location>
</feature>
<keyword evidence="1" id="KW-0472">Membrane</keyword>
<keyword evidence="1" id="KW-1133">Transmembrane helix</keyword>
<organism evidence="2 3">
    <name type="scientific">Alteromonas alba</name>
    <dbReference type="NCBI Taxonomy" id="2079529"/>
    <lineage>
        <taxon>Bacteria</taxon>
        <taxon>Pseudomonadati</taxon>
        <taxon>Pseudomonadota</taxon>
        <taxon>Gammaproteobacteria</taxon>
        <taxon>Alteromonadales</taxon>
        <taxon>Alteromonadaceae</taxon>
        <taxon>Alteromonas/Salinimonas group</taxon>
        <taxon>Alteromonas</taxon>
    </lineage>
</organism>